<sequence>MGQNVLITGAAGYIGGSVLAEFVSRTSGSIPTAKINAAVRSEDQVQSLSGLGVNVIQLDLSEEADVLETILRNDIDIVLLASDAKALTGSQSSVTTLFSEEGGWIYGEVRDTDSIFEKEKELGESHPVRQTNIVVVEEASRQGVASYNLAIPTVSDGRGSGECRKLSVSIPQYVRTSIKHKTVYRFDKDGVSSSATLVGGKSQCTNTNQSPPAAHISDLTALYALLVEKIIQQEPFPSGKNGYYFAMAHRAPWWDVMDGIAKSLHARGLVDEDRVQVWQSDKMAAEYLGFPELYVRAMGTSTGELVPVNANRLGWEPKWDKERFLESIDDEVQAVLELDTVKATVFDALKTPSA</sequence>
<dbReference type="Pfam" id="PF01370">
    <property type="entry name" value="Epimerase"/>
    <property type="match status" value="1"/>
</dbReference>
<dbReference type="EMBL" id="JAPEUY010000016">
    <property type="protein sequence ID" value="KAJ4364960.1"/>
    <property type="molecule type" value="Genomic_DNA"/>
</dbReference>
<keyword evidence="3" id="KW-1185">Reference proteome</keyword>
<comment type="caution">
    <text evidence="2">The sequence shown here is derived from an EMBL/GenBank/DDBJ whole genome shotgun (WGS) entry which is preliminary data.</text>
</comment>
<evidence type="ECO:0000313" key="3">
    <source>
        <dbReference type="Proteomes" id="UP001140560"/>
    </source>
</evidence>
<accession>A0A9W8Y387</accession>
<dbReference type="PANTHER" id="PTHR48079">
    <property type="entry name" value="PROTEIN YEEZ"/>
    <property type="match status" value="1"/>
</dbReference>
<dbReference type="InterPro" id="IPR001509">
    <property type="entry name" value="Epimerase_deHydtase"/>
</dbReference>
<name>A0A9W8Y387_9PLEO</name>
<feature type="domain" description="NAD-dependent epimerase/dehydratase" evidence="1">
    <location>
        <begin position="5"/>
        <end position="81"/>
    </location>
</feature>
<dbReference type="GO" id="GO:0005737">
    <property type="term" value="C:cytoplasm"/>
    <property type="evidence" value="ECO:0007669"/>
    <property type="project" value="TreeGrafter"/>
</dbReference>
<dbReference type="InterPro" id="IPR036291">
    <property type="entry name" value="NAD(P)-bd_dom_sf"/>
</dbReference>
<evidence type="ECO:0000259" key="1">
    <source>
        <dbReference type="Pfam" id="PF01370"/>
    </source>
</evidence>
<dbReference type="Gene3D" id="3.40.50.720">
    <property type="entry name" value="NAD(P)-binding Rossmann-like Domain"/>
    <property type="match status" value="1"/>
</dbReference>
<dbReference type="AlphaFoldDB" id="A0A9W8Y387"/>
<dbReference type="SUPFAM" id="SSF51735">
    <property type="entry name" value="NAD(P)-binding Rossmann-fold domains"/>
    <property type="match status" value="1"/>
</dbReference>
<protein>
    <recommendedName>
        <fullName evidence="1">NAD-dependent epimerase/dehydratase domain-containing protein</fullName>
    </recommendedName>
</protein>
<organism evidence="2 3">
    <name type="scientific">Neocucurbitaria cava</name>
    <dbReference type="NCBI Taxonomy" id="798079"/>
    <lineage>
        <taxon>Eukaryota</taxon>
        <taxon>Fungi</taxon>
        <taxon>Dikarya</taxon>
        <taxon>Ascomycota</taxon>
        <taxon>Pezizomycotina</taxon>
        <taxon>Dothideomycetes</taxon>
        <taxon>Pleosporomycetidae</taxon>
        <taxon>Pleosporales</taxon>
        <taxon>Pleosporineae</taxon>
        <taxon>Cucurbitariaceae</taxon>
        <taxon>Neocucurbitaria</taxon>
    </lineage>
</organism>
<dbReference type="PANTHER" id="PTHR48079:SF6">
    <property type="entry name" value="NAD(P)-BINDING DOMAIN-CONTAINING PROTEIN-RELATED"/>
    <property type="match status" value="1"/>
</dbReference>
<dbReference type="InterPro" id="IPR051783">
    <property type="entry name" value="NAD(P)-dependent_oxidoreduct"/>
</dbReference>
<evidence type="ECO:0000313" key="2">
    <source>
        <dbReference type="EMBL" id="KAJ4364960.1"/>
    </source>
</evidence>
<dbReference type="Proteomes" id="UP001140560">
    <property type="component" value="Unassembled WGS sequence"/>
</dbReference>
<proteinExistence type="predicted"/>
<dbReference type="GO" id="GO:0004029">
    <property type="term" value="F:aldehyde dehydrogenase (NAD+) activity"/>
    <property type="evidence" value="ECO:0007669"/>
    <property type="project" value="TreeGrafter"/>
</dbReference>
<dbReference type="OrthoDB" id="10262413at2759"/>
<reference evidence="2" key="1">
    <citation type="submission" date="2022-10" db="EMBL/GenBank/DDBJ databases">
        <title>Tapping the CABI collections for fungal endophytes: first genome assemblies for Collariella, Neodidymelliopsis, Ascochyta clinopodiicola, Didymella pomorum, Didymosphaeria variabile, Neocosmospora piperis and Neocucurbitaria cava.</title>
        <authorList>
            <person name="Hill R."/>
        </authorList>
    </citation>
    <scope>NUCLEOTIDE SEQUENCE</scope>
    <source>
        <strain evidence="2">IMI 356814</strain>
    </source>
</reference>
<gene>
    <name evidence="2" type="ORF">N0V83_008576</name>
</gene>